<reference evidence="2" key="1">
    <citation type="submission" date="2017-12" db="EMBL/GenBank/DDBJ databases">
        <authorList>
            <consortium name="SysMetEx"/>
        </authorList>
    </citation>
    <scope>NUCLEOTIDE SEQUENCE</scope>
    <source>
        <strain evidence="2">Pb_238</strain>
    </source>
</reference>
<organism evidence="2">
    <name type="scientific">Leptospirillum ferriphilum</name>
    <dbReference type="NCBI Taxonomy" id="178606"/>
    <lineage>
        <taxon>Bacteria</taxon>
        <taxon>Pseudomonadati</taxon>
        <taxon>Nitrospirota</taxon>
        <taxon>Nitrospiria</taxon>
        <taxon>Nitrospirales</taxon>
        <taxon>Nitrospiraceae</taxon>
        <taxon>Leptospirillum</taxon>
    </lineage>
</organism>
<evidence type="ECO:0000256" key="1">
    <source>
        <dbReference type="SAM" id="MobiDB-lite"/>
    </source>
</evidence>
<dbReference type="GO" id="GO:0005975">
    <property type="term" value="P:carbohydrate metabolic process"/>
    <property type="evidence" value="ECO:0007669"/>
    <property type="project" value="InterPro"/>
</dbReference>
<dbReference type="Gene3D" id="3.20.20.370">
    <property type="entry name" value="Glycoside hydrolase/deacetylase"/>
    <property type="match status" value="1"/>
</dbReference>
<dbReference type="SUPFAM" id="SSF88713">
    <property type="entry name" value="Glycoside hydrolase/deacetylase"/>
    <property type="match status" value="1"/>
</dbReference>
<accession>A0A2I2MG57</accession>
<dbReference type="RefSeq" id="WP_099590543.1">
    <property type="nucleotide sequence ID" value="NZ_OBMB01000001.1"/>
</dbReference>
<dbReference type="InterPro" id="IPR011330">
    <property type="entry name" value="Glyco_hydro/deAcase_b/a-brl"/>
</dbReference>
<dbReference type="EMBL" id="LT966316">
    <property type="protein sequence ID" value="SOU92622.1"/>
    <property type="molecule type" value="Genomic_DNA"/>
</dbReference>
<dbReference type="CDD" id="cd10922">
    <property type="entry name" value="CE4_PelA_like_C"/>
    <property type="match status" value="1"/>
</dbReference>
<sequence>MRIRRKPGSRISPAITGRSGRWPGSVQAPVFSAVPSFLPLLPVTSFLLLLLLFLPAAARAGPPSSDGHRSLLVLFGGTQSTMDDTAFRMDWEFPLNYLGMKAAYDNVTEKRPPPVRDLSLYRAVAVSLSGRIRHPAALWTFMEQALRRGKRLIVLGDIPTYRAGDGVPYPQAVRTLARMGFRRMGHWESSSLRYSVLKNTMDGFELPPPPLPPTFPPISSLRADNTVWIGIRSSNPRNRGIVSTPVVTGPFGGLALDPFVTRNIPLSPGKEGWIINPFLFLEKALNLRNVPRMDLTTLNGSRIFYSQVDGDGFDTLSQYRQGRFCAEVLYREIFTRYDLPFTVSVIVSQIDPRYQGTKSRVKWARTIFALPNVEVASHTFSHPFYWNPTAIQRAEGPTHIHIPGYHFNLDQEIRISLDWMNRHLVPPGKKVMLYQWSGNTRPPAEALRKVREYPVLNMNGSDTRYDGDSPSYLTVFPYYRQVGGYIQFYNSDANEFILTHDWTGPYFAYENILDTFARTDSPRRVDPVDVYFHFYIARKEASLHSLQRVLDRVSRQRIAPLFASEFVRVEDGFIKARIRPVSAGRRTGWTISRYGRDTTVRFDHASGLYPDFSRSRGVLGFRHRQGSLYLFLALRPSSTVFLTRRKPAVPYLRAATGYLLFSRPSGHRVAFTYRGWVPKNRLSFGGFSPGEKLTVTPCLREHCDFRAGHSGRVRLAGLSPNVSYHMEPSP</sequence>
<proteinExistence type="predicted"/>
<name>A0A2I2MG57_9BACT</name>
<dbReference type="AlphaFoldDB" id="A0A2I2MG57"/>
<protein>
    <submittedName>
        <fullName evidence="2">Putative membrane protein-like protein</fullName>
    </submittedName>
</protein>
<dbReference type="PANTHER" id="PTHR35882">
    <property type="entry name" value="PELA"/>
    <property type="match status" value="1"/>
</dbReference>
<gene>
    <name evidence="2" type="ORF">LFTS_01249</name>
</gene>
<dbReference type="PANTHER" id="PTHR35882:SF1">
    <property type="match status" value="1"/>
</dbReference>
<dbReference type="OrthoDB" id="7292394at2"/>
<evidence type="ECO:0000313" key="2">
    <source>
        <dbReference type="EMBL" id="SOU92622.1"/>
    </source>
</evidence>
<feature type="region of interest" description="Disordered" evidence="1">
    <location>
        <begin position="1"/>
        <end position="20"/>
    </location>
</feature>